<evidence type="ECO:0000256" key="4">
    <source>
        <dbReference type="ARBA" id="ARBA00023125"/>
    </source>
</evidence>
<keyword evidence="3" id="KW-0731">Sigma factor</keyword>
<evidence type="ECO:0000256" key="2">
    <source>
        <dbReference type="ARBA" id="ARBA00023015"/>
    </source>
</evidence>
<evidence type="ECO:0000256" key="1">
    <source>
        <dbReference type="ARBA" id="ARBA00010641"/>
    </source>
</evidence>
<reference evidence="8" key="1">
    <citation type="submission" date="2021-04" db="EMBL/GenBank/DDBJ databases">
        <title>Luteolibacter sp. 32A isolated from the skin of an Anderson's salamander (Ambystoma andersonii).</title>
        <authorList>
            <person name="Spergser J."/>
            <person name="Busse H.-J."/>
        </authorList>
    </citation>
    <scope>NUCLEOTIDE SEQUENCE</scope>
    <source>
        <strain evidence="8">32A</strain>
    </source>
</reference>
<dbReference type="InterPro" id="IPR013324">
    <property type="entry name" value="RNA_pol_sigma_r3/r4-like"/>
</dbReference>
<dbReference type="PANTHER" id="PTHR43133">
    <property type="entry name" value="RNA POLYMERASE ECF-TYPE SIGMA FACTO"/>
    <property type="match status" value="1"/>
</dbReference>
<dbReference type="GO" id="GO:0003677">
    <property type="term" value="F:DNA binding"/>
    <property type="evidence" value="ECO:0007669"/>
    <property type="project" value="UniProtKB-KW"/>
</dbReference>
<keyword evidence="2" id="KW-0805">Transcription regulation</keyword>
<keyword evidence="5" id="KW-0804">Transcription</keyword>
<dbReference type="PANTHER" id="PTHR43133:SF8">
    <property type="entry name" value="RNA POLYMERASE SIGMA FACTOR HI_1459-RELATED"/>
    <property type="match status" value="1"/>
</dbReference>
<evidence type="ECO:0000313" key="9">
    <source>
        <dbReference type="Proteomes" id="UP000676169"/>
    </source>
</evidence>
<sequence length="194" mass="21641">MESTPTNASDPDDATLLGRWSRDCCERSFHLLVTKYAALVHQAARRLGVDDTIAEEAAQATFILLARKACTLADRHSLAGWLHVTAMHQSRNLKRRQIREYRKRHRYGNEFDGPSIPTWDDGQPELARAMAALRPGDREILLLRFYRALSVKEMAGVTGLSVEAAQKRLTRAVERLRLSLCERGGVSSSAALAA</sequence>
<keyword evidence="4" id="KW-0238">DNA-binding</keyword>
<evidence type="ECO:0000259" key="6">
    <source>
        <dbReference type="Pfam" id="PF04542"/>
    </source>
</evidence>
<dbReference type="InterPro" id="IPR013325">
    <property type="entry name" value="RNA_pol_sigma_r2"/>
</dbReference>
<dbReference type="SUPFAM" id="SSF88946">
    <property type="entry name" value="Sigma2 domain of RNA polymerase sigma factors"/>
    <property type="match status" value="1"/>
</dbReference>
<dbReference type="EMBL" id="CP073100">
    <property type="protein sequence ID" value="QUE50873.1"/>
    <property type="molecule type" value="Genomic_DNA"/>
</dbReference>
<dbReference type="GO" id="GO:0016987">
    <property type="term" value="F:sigma factor activity"/>
    <property type="evidence" value="ECO:0007669"/>
    <property type="project" value="UniProtKB-KW"/>
</dbReference>
<keyword evidence="9" id="KW-1185">Reference proteome</keyword>
<dbReference type="SUPFAM" id="SSF88659">
    <property type="entry name" value="Sigma3 and sigma4 domains of RNA polymerase sigma factors"/>
    <property type="match status" value="1"/>
</dbReference>
<evidence type="ECO:0000256" key="5">
    <source>
        <dbReference type="ARBA" id="ARBA00023163"/>
    </source>
</evidence>
<evidence type="ECO:0000259" key="7">
    <source>
        <dbReference type="Pfam" id="PF08281"/>
    </source>
</evidence>
<dbReference type="Proteomes" id="UP000676169">
    <property type="component" value="Chromosome"/>
</dbReference>
<evidence type="ECO:0000256" key="3">
    <source>
        <dbReference type="ARBA" id="ARBA00023082"/>
    </source>
</evidence>
<organism evidence="8 9">
    <name type="scientific">Luteolibacter ambystomatis</name>
    <dbReference type="NCBI Taxonomy" id="2824561"/>
    <lineage>
        <taxon>Bacteria</taxon>
        <taxon>Pseudomonadati</taxon>
        <taxon>Verrucomicrobiota</taxon>
        <taxon>Verrucomicrobiia</taxon>
        <taxon>Verrucomicrobiales</taxon>
        <taxon>Verrucomicrobiaceae</taxon>
        <taxon>Luteolibacter</taxon>
    </lineage>
</organism>
<dbReference type="Pfam" id="PF08281">
    <property type="entry name" value="Sigma70_r4_2"/>
    <property type="match status" value="1"/>
</dbReference>
<dbReference type="Pfam" id="PF04542">
    <property type="entry name" value="Sigma70_r2"/>
    <property type="match status" value="1"/>
</dbReference>
<dbReference type="KEGG" id="lamb:KBB96_18680"/>
<dbReference type="Gene3D" id="1.10.1740.10">
    <property type="match status" value="1"/>
</dbReference>
<dbReference type="Gene3D" id="1.10.10.10">
    <property type="entry name" value="Winged helix-like DNA-binding domain superfamily/Winged helix DNA-binding domain"/>
    <property type="match status" value="1"/>
</dbReference>
<dbReference type="InterPro" id="IPR014284">
    <property type="entry name" value="RNA_pol_sigma-70_dom"/>
</dbReference>
<name>A0A975G8Q7_9BACT</name>
<dbReference type="InterPro" id="IPR039425">
    <property type="entry name" value="RNA_pol_sigma-70-like"/>
</dbReference>
<dbReference type="RefSeq" id="WP_211631012.1">
    <property type="nucleotide sequence ID" value="NZ_CP073100.1"/>
</dbReference>
<dbReference type="InterPro" id="IPR013249">
    <property type="entry name" value="RNA_pol_sigma70_r4_t2"/>
</dbReference>
<gene>
    <name evidence="8" type="ORF">KBB96_18680</name>
</gene>
<evidence type="ECO:0000313" key="8">
    <source>
        <dbReference type="EMBL" id="QUE50873.1"/>
    </source>
</evidence>
<comment type="similarity">
    <text evidence="1">Belongs to the sigma-70 factor family. ECF subfamily.</text>
</comment>
<feature type="domain" description="RNA polymerase sigma factor 70 region 4 type 2" evidence="7">
    <location>
        <begin position="125"/>
        <end position="176"/>
    </location>
</feature>
<accession>A0A975G8Q7</accession>
<protein>
    <submittedName>
        <fullName evidence="8">Sigma-70 family RNA polymerase sigma factor</fullName>
    </submittedName>
</protein>
<dbReference type="CDD" id="cd06171">
    <property type="entry name" value="Sigma70_r4"/>
    <property type="match status" value="1"/>
</dbReference>
<dbReference type="InterPro" id="IPR036388">
    <property type="entry name" value="WH-like_DNA-bd_sf"/>
</dbReference>
<dbReference type="NCBIfam" id="TIGR02937">
    <property type="entry name" value="sigma70-ECF"/>
    <property type="match status" value="1"/>
</dbReference>
<dbReference type="InterPro" id="IPR007627">
    <property type="entry name" value="RNA_pol_sigma70_r2"/>
</dbReference>
<feature type="domain" description="RNA polymerase sigma-70 region 2" evidence="6">
    <location>
        <begin position="32"/>
        <end position="97"/>
    </location>
</feature>
<proteinExistence type="inferred from homology"/>
<dbReference type="AlphaFoldDB" id="A0A975G8Q7"/>
<dbReference type="GO" id="GO:0006352">
    <property type="term" value="P:DNA-templated transcription initiation"/>
    <property type="evidence" value="ECO:0007669"/>
    <property type="project" value="InterPro"/>
</dbReference>